<keyword evidence="2" id="KW-0560">Oxidoreductase</keyword>
<dbReference type="NCBIfam" id="NF041545">
    <property type="entry name" value="GrdB_like_no_Se"/>
    <property type="match status" value="1"/>
</dbReference>
<dbReference type="InterPro" id="IPR010187">
    <property type="entry name" value="Various_sel_PB"/>
</dbReference>
<name>A0A371J368_9FIRM</name>
<proteinExistence type="predicted"/>
<dbReference type="AlphaFoldDB" id="A0A371J368"/>
<reference evidence="3 4" key="1">
    <citation type="journal article" date="2017" name="Genome Announc.">
        <title>Draft Genome Sequence of Romboutsia weinsteinii sp. nov. Strain CCRI-19649(T) Isolated from Surface Water.</title>
        <authorList>
            <person name="Maheux A.F."/>
            <person name="Boudreau D.K."/>
            <person name="Berube E."/>
            <person name="Boissinot M."/>
            <person name="Cantin P."/>
            <person name="Raymond F."/>
            <person name="Corbeil J."/>
            <person name="Omar R.F."/>
            <person name="Bergeron M.G."/>
        </authorList>
    </citation>
    <scope>NUCLEOTIDE SEQUENCE [LARGE SCALE GENOMIC DNA]</scope>
    <source>
        <strain evidence="3 4">CCRI-19649</strain>
    </source>
</reference>
<dbReference type="Pfam" id="PF07355">
    <property type="entry name" value="GRDB"/>
    <property type="match status" value="1"/>
</dbReference>
<dbReference type="Proteomes" id="UP000215694">
    <property type="component" value="Unassembled WGS sequence"/>
</dbReference>
<dbReference type="GO" id="GO:0050485">
    <property type="term" value="F:oxidoreductase activity, acting on X-H and Y-H to form an X-Y bond, with a disulfide as acceptor"/>
    <property type="evidence" value="ECO:0007669"/>
    <property type="project" value="InterPro"/>
</dbReference>
<evidence type="ECO:0000313" key="4">
    <source>
        <dbReference type="Proteomes" id="UP000215694"/>
    </source>
</evidence>
<evidence type="ECO:0000256" key="2">
    <source>
        <dbReference type="ARBA" id="ARBA00023002"/>
    </source>
</evidence>
<evidence type="ECO:0000256" key="1">
    <source>
        <dbReference type="ARBA" id="ARBA00022933"/>
    </source>
</evidence>
<comment type="caution">
    <text evidence="3">The sequence shown here is derived from an EMBL/GenBank/DDBJ whole genome shotgun (WGS) entry which is preliminary data.</text>
</comment>
<sequence length="174" mass="18786">MKVVMIYDQVQAGLGGKEKLDIPLGGKTMAIGSSNMLDAGMKEADGKIVACLYCGDGFFDKNKEEVKAKMVGMVNKIKPDVVICGPAYNYEGYAKMCATLANEISTKTNIPAIAAMSKENEDTINSYKDLVDIVVMPKKGGTGLSEALKNICVLAKKKFDNSSDLEDFKSKVCY</sequence>
<protein>
    <submittedName>
        <fullName evidence="3">Glycine/betaine/sarcosine/D-proline family reductase selenoprotein B</fullName>
    </submittedName>
</protein>
<dbReference type="RefSeq" id="WP_094367433.1">
    <property type="nucleotide sequence ID" value="NZ_NOJY02000016.1"/>
</dbReference>
<gene>
    <name evidence="3" type="ORF">CHL78_010870</name>
</gene>
<evidence type="ECO:0000313" key="3">
    <source>
        <dbReference type="EMBL" id="RDY27116.1"/>
    </source>
</evidence>
<accession>A0A371J368</accession>
<dbReference type="InterPro" id="IPR048083">
    <property type="entry name" value="GrdB-like"/>
</dbReference>
<keyword evidence="1" id="KW-0712">Selenocysteine</keyword>
<dbReference type="NCBIfam" id="TIGR01918">
    <property type="entry name" value="various_sel_PB"/>
    <property type="match status" value="1"/>
</dbReference>
<keyword evidence="4" id="KW-1185">Reference proteome</keyword>
<dbReference type="EMBL" id="NOJY02000016">
    <property type="protein sequence ID" value="RDY27116.1"/>
    <property type="molecule type" value="Genomic_DNA"/>
</dbReference>
<organism evidence="3 4">
    <name type="scientific">Romboutsia weinsteinii</name>
    <dbReference type="NCBI Taxonomy" id="2020949"/>
    <lineage>
        <taxon>Bacteria</taxon>
        <taxon>Bacillati</taxon>
        <taxon>Bacillota</taxon>
        <taxon>Clostridia</taxon>
        <taxon>Peptostreptococcales</taxon>
        <taxon>Peptostreptococcaceae</taxon>
        <taxon>Romboutsia</taxon>
    </lineage>
</organism>
<dbReference type="OrthoDB" id="9764267at2"/>